<reference evidence="3 4" key="1">
    <citation type="submission" date="2024-01" db="EMBL/GenBank/DDBJ databases">
        <title>Genome assemblies of Stephania.</title>
        <authorList>
            <person name="Yang L."/>
        </authorList>
    </citation>
    <scope>NUCLEOTIDE SEQUENCE [LARGE SCALE GENOMIC DNA]</scope>
    <source>
        <strain evidence="3">YNDBR</strain>
        <tissue evidence="3">Leaf</tissue>
    </source>
</reference>
<gene>
    <name evidence="3" type="ORF">Syun_011932</name>
</gene>
<evidence type="ECO:0000256" key="2">
    <source>
        <dbReference type="ARBA" id="ARBA00023203"/>
    </source>
</evidence>
<keyword evidence="4" id="KW-1185">Reference proteome</keyword>
<dbReference type="EMBL" id="JBBNAF010000005">
    <property type="protein sequence ID" value="KAK9142532.1"/>
    <property type="molecule type" value="Genomic_DNA"/>
</dbReference>
<dbReference type="GO" id="GO:0051639">
    <property type="term" value="P:actin filament network formation"/>
    <property type="evidence" value="ECO:0007669"/>
    <property type="project" value="TreeGrafter"/>
</dbReference>
<dbReference type="SUPFAM" id="SSF47576">
    <property type="entry name" value="Calponin-homology domain, CH-domain"/>
    <property type="match status" value="1"/>
</dbReference>
<dbReference type="Gene3D" id="1.10.418.10">
    <property type="entry name" value="Calponin-like domain"/>
    <property type="match status" value="1"/>
</dbReference>
<dbReference type="InterPro" id="IPR039959">
    <property type="entry name" value="Fimbrin/Plastin"/>
</dbReference>
<dbReference type="GO" id="GO:0005737">
    <property type="term" value="C:cytoplasm"/>
    <property type="evidence" value="ECO:0007669"/>
    <property type="project" value="TreeGrafter"/>
</dbReference>
<keyword evidence="2" id="KW-0009">Actin-binding</keyword>
<dbReference type="GO" id="GO:0005884">
    <property type="term" value="C:actin filament"/>
    <property type="evidence" value="ECO:0007669"/>
    <property type="project" value="TreeGrafter"/>
</dbReference>
<dbReference type="Proteomes" id="UP001420932">
    <property type="component" value="Unassembled WGS sequence"/>
</dbReference>
<accession>A0AAP0K0Y2</accession>
<organism evidence="3 4">
    <name type="scientific">Stephania yunnanensis</name>
    <dbReference type="NCBI Taxonomy" id="152371"/>
    <lineage>
        <taxon>Eukaryota</taxon>
        <taxon>Viridiplantae</taxon>
        <taxon>Streptophyta</taxon>
        <taxon>Embryophyta</taxon>
        <taxon>Tracheophyta</taxon>
        <taxon>Spermatophyta</taxon>
        <taxon>Magnoliopsida</taxon>
        <taxon>Ranunculales</taxon>
        <taxon>Menispermaceae</taxon>
        <taxon>Menispermoideae</taxon>
        <taxon>Cissampelideae</taxon>
        <taxon>Stephania</taxon>
    </lineage>
</organism>
<protein>
    <submittedName>
        <fullName evidence="3">Uncharacterized protein</fullName>
    </submittedName>
</protein>
<dbReference type="GO" id="GO:0032432">
    <property type="term" value="C:actin filament bundle"/>
    <property type="evidence" value="ECO:0007669"/>
    <property type="project" value="TreeGrafter"/>
</dbReference>
<keyword evidence="1" id="KW-0677">Repeat</keyword>
<name>A0AAP0K0Y2_9MAGN</name>
<dbReference type="InterPro" id="IPR036872">
    <property type="entry name" value="CH_dom_sf"/>
</dbReference>
<evidence type="ECO:0000313" key="4">
    <source>
        <dbReference type="Proteomes" id="UP001420932"/>
    </source>
</evidence>
<dbReference type="AlphaFoldDB" id="A0AAP0K0Y2"/>
<evidence type="ECO:0000313" key="3">
    <source>
        <dbReference type="EMBL" id="KAK9142532.1"/>
    </source>
</evidence>
<dbReference type="GO" id="GO:0051017">
    <property type="term" value="P:actin filament bundle assembly"/>
    <property type="evidence" value="ECO:0007669"/>
    <property type="project" value="InterPro"/>
</dbReference>
<dbReference type="PANTHER" id="PTHR19961">
    <property type="entry name" value="FIMBRIN/PLASTIN"/>
    <property type="match status" value="1"/>
</dbReference>
<dbReference type="PANTHER" id="PTHR19961:SF79">
    <property type="entry name" value="FIMBRIN-5"/>
    <property type="match status" value="1"/>
</dbReference>
<proteinExistence type="predicted"/>
<dbReference type="GO" id="GO:0051015">
    <property type="term" value="F:actin filament binding"/>
    <property type="evidence" value="ECO:0007669"/>
    <property type="project" value="InterPro"/>
</dbReference>
<sequence>MATASEGLSGRECRGLMAMRTDRRVGLVMGGDVALTWQAFLWQLMRFNMLQLLKNLRFHSQGQGKEMTDADILNWANNKVKSTGRNSQMDSFKYKSLSMVSSSSNFLVFVEPRVVKWSVVTKGEDDEEKKLNATYIISVARKLGCSIFLLPRTS</sequence>
<comment type="caution">
    <text evidence="3">The sequence shown here is derived from an EMBL/GenBank/DDBJ whole genome shotgun (WGS) entry which is preliminary data.</text>
</comment>
<evidence type="ECO:0000256" key="1">
    <source>
        <dbReference type="ARBA" id="ARBA00022737"/>
    </source>
</evidence>